<sequence length="125" mass="14526">ELEETFHSKSYDFNIPNDIDDINKSSNQDNSKTSKISSIFKANSKKLSKIFEKFQMKNKTTQQIKGPNIVNFNDEDDTYNNPNLHSEEQNELEIPDDLWIDSKNLSSTWFVGKFCQTLPASVEQW</sequence>
<gene>
    <name evidence="2" type="ORF">GLOINDRAFT_93305</name>
</gene>
<proteinExistence type="predicted"/>
<organism evidence="2">
    <name type="scientific">Rhizophagus irregularis (strain DAOM 181602 / DAOM 197198 / MUCL 43194)</name>
    <name type="common">Arbuscular mycorrhizal fungus</name>
    <name type="synonym">Glomus intraradices</name>
    <dbReference type="NCBI Taxonomy" id="747089"/>
    <lineage>
        <taxon>Eukaryota</taxon>
        <taxon>Fungi</taxon>
        <taxon>Fungi incertae sedis</taxon>
        <taxon>Mucoromycota</taxon>
        <taxon>Glomeromycotina</taxon>
        <taxon>Glomeromycetes</taxon>
        <taxon>Glomerales</taxon>
        <taxon>Glomeraceae</taxon>
        <taxon>Rhizophagus</taxon>
    </lineage>
</organism>
<reference evidence="2" key="1">
    <citation type="submission" date="2013-07" db="EMBL/GenBank/DDBJ databases">
        <title>The genome of an arbuscular mycorrhizal fungus provides insights into the evolution of the oldest plant symbiosis.</title>
        <authorList>
            <consortium name="DOE Joint Genome Institute"/>
            <person name="Tisserant E."/>
            <person name="Malbreil M."/>
            <person name="Kuo A."/>
            <person name="Kohler A."/>
            <person name="Symeonidi A."/>
            <person name="Balestrini R."/>
            <person name="Charron P."/>
            <person name="Duensing N."/>
            <person name="Frei-dit-Frey N."/>
            <person name="Gianinazzi-Pearson V."/>
            <person name="Gilbert B."/>
            <person name="Handa Y."/>
            <person name="Hijri M."/>
            <person name="Kaul R."/>
            <person name="Kawaguchi M."/>
            <person name="Krajinski F."/>
            <person name="Lammers P."/>
            <person name="Lapierre D."/>
            <person name="Masclaux F.G."/>
            <person name="Murat C."/>
            <person name="Morin E."/>
            <person name="Ndikumana S."/>
            <person name="Pagni M."/>
            <person name="Petitpierre D."/>
            <person name="Requena N."/>
            <person name="Rosikiewicz P."/>
            <person name="Riley R."/>
            <person name="Saito K."/>
            <person name="San Clemente H."/>
            <person name="Shapiro H."/>
            <person name="van Tuinen D."/>
            <person name="Becard G."/>
            <person name="Bonfante P."/>
            <person name="Paszkowski U."/>
            <person name="Shachar-Hill Y."/>
            <person name="Young J.P."/>
            <person name="Sanders I.R."/>
            <person name="Henrissat B."/>
            <person name="Rensing S.A."/>
            <person name="Grigoriev I.V."/>
            <person name="Corradi N."/>
            <person name="Roux C."/>
            <person name="Martin F."/>
        </authorList>
    </citation>
    <scope>NUCLEOTIDE SEQUENCE</scope>
    <source>
        <strain evidence="2">DAOM 197198</strain>
    </source>
</reference>
<dbReference type="AlphaFoldDB" id="U9UJ93"/>
<feature type="non-terminal residue" evidence="2">
    <location>
        <position position="1"/>
    </location>
</feature>
<dbReference type="EMBL" id="KI279029">
    <property type="protein sequence ID" value="ESA18628.1"/>
    <property type="molecule type" value="Genomic_DNA"/>
</dbReference>
<accession>U9UJ93</accession>
<protein>
    <submittedName>
        <fullName evidence="2">Uncharacterized protein</fullName>
    </submittedName>
</protein>
<evidence type="ECO:0000313" key="2">
    <source>
        <dbReference type="EMBL" id="ESA18628.1"/>
    </source>
</evidence>
<dbReference type="HOGENOM" id="CLU_000288_7_31_1"/>
<evidence type="ECO:0000256" key="1">
    <source>
        <dbReference type="SAM" id="MobiDB-lite"/>
    </source>
</evidence>
<name>U9UJ93_RHIID</name>
<dbReference type="VEuPathDB" id="FungiDB:RhiirFUN_023102"/>
<feature type="region of interest" description="Disordered" evidence="1">
    <location>
        <begin position="1"/>
        <end position="34"/>
    </location>
</feature>
<feature type="compositionally biased region" description="Basic and acidic residues" evidence="1">
    <location>
        <begin position="1"/>
        <end position="10"/>
    </location>
</feature>